<dbReference type="SUPFAM" id="SSF52743">
    <property type="entry name" value="Subtilisin-like"/>
    <property type="match status" value="1"/>
</dbReference>
<dbReference type="Gene3D" id="3.40.50.200">
    <property type="entry name" value="Peptidase S8/S53 domain"/>
    <property type="match status" value="1"/>
</dbReference>
<dbReference type="PANTHER" id="PTHR43806:SF11">
    <property type="entry name" value="CEREVISIN-RELATED"/>
    <property type="match status" value="1"/>
</dbReference>
<keyword evidence="11" id="KW-1185">Reference proteome</keyword>
<proteinExistence type="inferred from homology"/>
<dbReference type="GO" id="GO:0004252">
    <property type="term" value="F:serine-type endopeptidase activity"/>
    <property type="evidence" value="ECO:0007669"/>
    <property type="project" value="UniProtKB-UniRule"/>
</dbReference>
<gene>
    <name evidence="10" type="ORF">HNR67_002437</name>
</gene>
<feature type="chain" id="PRO_5039233633" evidence="8">
    <location>
        <begin position="29"/>
        <end position="464"/>
    </location>
</feature>
<protein>
    <submittedName>
        <fullName evidence="10">Subtilisin family serine protease</fullName>
    </submittedName>
</protein>
<keyword evidence="2 5" id="KW-0645">Protease</keyword>
<feature type="active site" description="Charge relay system" evidence="5">
    <location>
        <position position="397"/>
    </location>
</feature>
<dbReference type="InterPro" id="IPR023828">
    <property type="entry name" value="Peptidase_S8_Ser-AS"/>
</dbReference>
<evidence type="ECO:0000313" key="10">
    <source>
        <dbReference type="EMBL" id="MBB4676319.1"/>
    </source>
</evidence>
<feature type="active site" description="Charge relay system" evidence="5">
    <location>
        <position position="159"/>
    </location>
</feature>
<dbReference type="InterPro" id="IPR000209">
    <property type="entry name" value="Peptidase_S8/S53_dom"/>
</dbReference>
<feature type="signal peptide" evidence="8">
    <location>
        <begin position="1"/>
        <end position="28"/>
    </location>
</feature>
<dbReference type="InterPro" id="IPR022398">
    <property type="entry name" value="Peptidase_S8_His-AS"/>
</dbReference>
<evidence type="ECO:0000256" key="4">
    <source>
        <dbReference type="ARBA" id="ARBA00022825"/>
    </source>
</evidence>
<dbReference type="PROSITE" id="PS00138">
    <property type="entry name" value="SUBTILASE_SER"/>
    <property type="match status" value="1"/>
</dbReference>
<feature type="region of interest" description="Disordered" evidence="7">
    <location>
        <begin position="182"/>
        <end position="201"/>
    </location>
</feature>
<evidence type="ECO:0000256" key="6">
    <source>
        <dbReference type="RuleBase" id="RU003355"/>
    </source>
</evidence>
<accession>A0A7W7C859</accession>
<dbReference type="Proteomes" id="UP000533598">
    <property type="component" value="Unassembled WGS sequence"/>
</dbReference>
<dbReference type="PROSITE" id="PS00136">
    <property type="entry name" value="SUBTILASE_ASP"/>
    <property type="match status" value="1"/>
</dbReference>
<dbReference type="InterPro" id="IPR036852">
    <property type="entry name" value="Peptidase_S8/S53_dom_sf"/>
</dbReference>
<dbReference type="PROSITE" id="PS51892">
    <property type="entry name" value="SUBTILASE"/>
    <property type="match status" value="1"/>
</dbReference>
<organism evidence="10 11">
    <name type="scientific">Crossiella cryophila</name>
    <dbReference type="NCBI Taxonomy" id="43355"/>
    <lineage>
        <taxon>Bacteria</taxon>
        <taxon>Bacillati</taxon>
        <taxon>Actinomycetota</taxon>
        <taxon>Actinomycetes</taxon>
        <taxon>Pseudonocardiales</taxon>
        <taxon>Pseudonocardiaceae</taxon>
        <taxon>Crossiella</taxon>
    </lineage>
</organism>
<dbReference type="InterPro" id="IPR023827">
    <property type="entry name" value="Peptidase_S8_Asp-AS"/>
</dbReference>
<dbReference type="InterPro" id="IPR015500">
    <property type="entry name" value="Peptidase_S8_subtilisin-rel"/>
</dbReference>
<dbReference type="AlphaFoldDB" id="A0A7W7C859"/>
<evidence type="ECO:0000256" key="8">
    <source>
        <dbReference type="SAM" id="SignalP"/>
    </source>
</evidence>
<name>A0A7W7C859_9PSEU</name>
<dbReference type="GO" id="GO:0006508">
    <property type="term" value="P:proteolysis"/>
    <property type="evidence" value="ECO:0007669"/>
    <property type="project" value="UniProtKB-KW"/>
</dbReference>
<evidence type="ECO:0000256" key="7">
    <source>
        <dbReference type="SAM" id="MobiDB-lite"/>
    </source>
</evidence>
<dbReference type="Pfam" id="PF00082">
    <property type="entry name" value="Peptidase_S8"/>
    <property type="match status" value="1"/>
</dbReference>
<evidence type="ECO:0000313" key="11">
    <source>
        <dbReference type="Proteomes" id="UP000533598"/>
    </source>
</evidence>
<evidence type="ECO:0000256" key="2">
    <source>
        <dbReference type="ARBA" id="ARBA00022670"/>
    </source>
</evidence>
<keyword evidence="3 5" id="KW-0378">Hydrolase</keyword>
<feature type="domain" description="Peptidase S8/S53" evidence="9">
    <location>
        <begin position="151"/>
        <end position="439"/>
    </location>
</feature>
<dbReference type="PROSITE" id="PS00137">
    <property type="entry name" value="SUBTILASE_HIS"/>
    <property type="match status" value="1"/>
</dbReference>
<dbReference type="PANTHER" id="PTHR43806">
    <property type="entry name" value="PEPTIDASE S8"/>
    <property type="match status" value="1"/>
</dbReference>
<dbReference type="InterPro" id="IPR050131">
    <property type="entry name" value="Peptidase_S8_subtilisin-like"/>
</dbReference>
<feature type="active site" description="Charge relay system" evidence="5">
    <location>
        <position position="200"/>
    </location>
</feature>
<dbReference type="PRINTS" id="PR00723">
    <property type="entry name" value="SUBTILISIN"/>
</dbReference>
<dbReference type="RefSeq" id="WP_312987075.1">
    <property type="nucleotide sequence ID" value="NZ_BAAAUI010000029.1"/>
</dbReference>
<keyword evidence="8" id="KW-0732">Signal</keyword>
<comment type="caution">
    <text evidence="10">The sequence shown here is derived from an EMBL/GenBank/DDBJ whole genome shotgun (WGS) entry which is preliminary data.</text>
</comment>
<comment type="similarity">
    <text evidence="1 5 6">Belongs to the peptidase S8 family.</text>
</comment>
<keyword evidence="4 5" id="KW-0720">Serine protease</keyword>
<sequence length="464" mass="47609">MSATRRWSTALAATALIGGALGAAPAAAEPAAAPCDPSGTAYRHVVLFTPGTPEWAATREISRKCGKTDSYYREIGVAVATSADPTFESRFTLERAYSAEKAAKALAATSRLVAPTAEVSARGVTEDLSPRSWDMRQIKADEANKINVGSRRVVVGVLDSGVDADHPDLKAAVDPALSAGCTTGHPDQSKPAWMPSNSSHGTHVAGTIAAAKDGQGITGVAPGVRLASVKVVNDEGMIYPESAVCGFMWSGAKGFQVTNSSWFMDPWMFWCKDKPGEKVGHEAVRRAISYSVRNGSLNVAAVGNSAIDLANTTRDPAKPHPVNENCDEAPAEFAGVVGVSATGYAKKLSGYSSYGKGVVDVTAPGGDGAQPPPAGEGTGCPLSTLPGGRYGTACGTSMASPHAAGVAALLASKYRGAPPQALAWLLGHQADELPCPAGDARCTGPAKDNAFFGKGLVNALKAVS</sequence>
<evidence type="ECO:0000256" key="3">
    <source>
        <dbReference type="ARBA" id="ARBA00022801"/>
    </source>
</evidence>
<evidence type="ECO:0000256" key="5">
    <source>
        <dbReference type="PROSITE-ProRule" id="PRU01240"/>
    </source>
</evidence>
<dbReference type="EMBL" id="JACHMH010000001">
    <property type="protein sequence ID" value="MBB4676319.1"/>
    <property type="molecule type" value="Genomic_DNA"/>
</dbReference>
<evidence type="ECO:0000259" key="9">
    <source>
        <dbReference type="Pfam" id="PF00082"/>
    </source>
</evidence>
<evidence type="ECO:0000256" key="1">
    <source>
        <dbReference type="ARBA" id="ARBA00011073"/>
    </source>
</evidence>
<reference evidence="10 11" key="1">
    <citation type="submission" date="2020-08" db="EMBL/GenBank/DDBJ databases">
        <title>Sequencing the genomes of 1000 actinobacteria strains.</title>
        <authorList>
            <person name="Klenk H.-P."/>
        </authorList>
    </citation>
    <scope>NUCLEOTIDE SEQUENCE [LARGE SCALE GENOMIC DNA]</scope>
    <source>
        <strain evidence="10 11">DSM 44230</strain>
    </source>
</reference>